<feature type="compositionally biased region" description="Acidic residues" evidence="1">
    <location>
        <begin position="17"/>
        <end position="26"/>
    </location>
</feature>
<name>A0A4S8LFK2_DENBC</name>
<feature type="compositionally biased region" description="Basic and acidic residues" evidence="1">
    <location>
        <begin position="1"/>
        <end position="12"/>
    </location>
</feature>
<accession>A0A4S8LFK2</accession>
<dbReference type="EMBL" id="ML179435">
    <property type="protein sequence ID" value="THU87782.1"/>
    <property type="molecule type" value="Genomic_DNA"/>
</dbReference>
<dbReference type="Proteomes" id="UP000297245">
    <property type="component" value="Unassembled WGS sequence"/>
</dbReference>
<evidence type="ECO:0000256" key="1">
    <source>
        <dbReference type="SAM" id="MobiDB-lite"/>
    </source>
</evidence>
<organism evidence="2 3">
    <name type="scientific">Dendrothele bispora (strain CBS 962.96)</name>
    <dbReference type="NCBI Taxonomy" id="1314807"/>
    <lineage>
        <taxon>Eukaryota</taxon>
        <taxon>Fungi</taxon>
        <taxon>Dikarya</taxon>
        <taxon>Basidiomycota</taxon>
        <taxon>Agaricomycotina</taxon>
        <taxon>Agaricomycetes</taxon>
        <taxon>Agaricomycetidae</taxon>
        <taxon>Agaricales</taxon>
        <taxon>Agaricales incertae sedis</taxon>
        <taxon>Dendrothele</taxon>
    </lineage>
</organism>
<proteinExistence type="predicted"/>
<gene>
    <name evidence="2" type="ORF">K435DRAFT_804014</name>
</gene>
<dbReference type="AlphaFoldDB" id="A0A4S8LFK2"/>
<evidence type="ECO:0000313" key="2">
    <source>
        <dbReference type="EMBL" id="THU87782.1"/>
    </source>
</evidence>
<sequence>MKRDPVKFRPREGFLSLDDDEDGSSEDELKVKAPKGLQGMKRPLYLKQCTSMASTNTTISFSAGQQQRLKGTNDGVDLDNLGLITRYGRLGGWKREKYRTIRVARVFWDSNNIDAAEYRDEEERRGMGMDTWAPEDASLMLWVFHDPLAWEIST</sequence>
<protein>
    <submittedName>
        <fullName evidence="2">Uncharacterized protein</fullName>
    </submittedName>
</protein>
<evidence type="ECO:0000313" key="3">
    <source>
        <dbReference type="Proteomes" id="UP000297245"/>
    </source>
</evidence>
<feature type="region of interest" description="Disordered" evidence="1">
    <location>
        <begin position="1"/>
        <end position="28"/>
    </location>
</feature>
<keyword evidence="3" id="KW-1185">Reference proteome</keyword>
<reference evidence="2 3" key="1">
    <citation type="journal article" date="2019" name="Nat. Ecol. Evol.">
        <title>Megaphylogeny resolves global patterns of mushroom evolution.</title>
        <authorList>
            <person name="Varga T."/>
            <person name="Krizsan K."/>
            <person name="Foldi C."/>
            <person name="Dima B."/>
            <person name="Sanchez-Garcia M."/>
            <person name="Sanchez-Ramirez S."/>
            <person name="Szollosi G.J."/>
            <person name="Szarkandi J.G."/>
            <person name="Papp V."/>
            <person name="Albert L."/>
            <person name="Andreopoulos W."/>
            <person name="Angelini C."/>
            <person name="Antonin V."/>
            <person name="Barry K.W."/>
            <person name="Bougher N.L."/>
            <person name="Buchanan P."/>
            <person name="Buyck B."/>
            <person name="Bense V."/>
            <person name="Catcheside P."/>
            <person name="Chovatia M."/>
            <person name="Cooper J."/>
            <person name="Damon W."/>
            <person name="Desjardin D."/>
            <person name="Finy P."/>
            <person name="Geml J."/>
            <person name="Haridas S."/>
            <person name="Hughes K."/>
            <person name="Justo A."/>
            <person name="Karasinski D."/>
            <person name="Kautmanova I."/>
            <person name="Kiss B."/>
            <person name="Kocsube S."/>
            <person name="Kotiranta H."/>
            <person name="LaButti K.M."/>
            <person name="Lechner B.E."/>
            <person name="Liimatainen K."/>
            <person name="Lipzen A."/>
            <person name="Lukacs Z."/>
            <person name="Mihaltcheva S."/>
            <person name="Morgado L.N."/>
            <person name="Niskanen T."/>
            <person name="Noordeloos M.E."/>
            <person name="Ohm R.A."/>
            <person name="Ortiz-Santana B."/>
            <person name="Ovrebo C."/>
            <person name="Racz N."/>
            <person name="Riley R."/>
            <person name="Savchenko A."/>
            <person name="Shiryaev A."/>
            <person name="Soop K."/>
            <person name="Spirin V."/>
            <person name="Szebenyi C."/>
            <person name="Tomsovsky M."/>
            <person name="Tulloss R.E."/>
            <person name="Uehling J."/>
            <person name="Grigoriev I.V."/>
            <person name="Vagvolgyi C."/>
            <person name="Papp T."/>
            <person name="Martin F.M."/>
            <person name="Miettinen O."/>
            <person name="Hibbett D.S."/>
            <person name="Nagy L.G."/>
        </authorList>
    </citation>
    <scope>NUCLEOTIDE SEQUENCE [LARGE SCALE GENOMIC DNA]</scope>
    <source>
        <strain evidence="2 3">CBS 962.96</strain>
    </source>
</reference>